<accession>A0A367JI13</accession>
<evidence type="ECO:0008006" key="4">
    <source>
        <dbReference type="Google" id="ProtNLM"/>
    </source>
</evidence>
<protein>
    <recommendedName>
        <fullName evidence="4">FAR1 domain-containing protein</fullName>
    </recommendedName>
</protein>
<dbReference type="PANTHER" id="PTHR47718:SF3">
    <property type="entry name" value="PROTEIN FAR1-RELATED SEQUENCE 5-LIKE"/>
    <property type="match status" value="1"/>
</dbReference>
<evidence type="ECO:0000313" key="2">
    <source>
        <dbReference type="EMBL" id="RCH89526.1"/>
    </source>
</evidence>
<dbReference type="OrthoDB" id="2422867at2759"/>
<evidence type="ECO:0000256" key="1">
    <source>
        <dbReference type="SAM" id="MobiDB-lite"/>
    </source>
</evidence>
<proteinExistence type="predicted"/>
<keyword evidence="3" id="KW-1185">Reference proteome</keyword>
<feature type="region of interest" description="Disordered" evidence="1">
    <location>
        <begin position="53"/>
        <end position="81"/>
    </location>
</feature>
<evidence type="ECO:0000313" key="3">
    <source>
        <dbReference type="Proteomes" id="UP000252139"/>
    </source>
</evidence>
<dbReference type="PANTHER" id="PTHR47718">
    <property type="entry name" value="OS01G0519700 PROTEIN"/>
    <property type="match status" value="1"/>
</dbReference>
<gene>
    <name evidence="2" type="ORF">CU097_004306</name>
</gene>
<reference evidence="2 3" key="1">
    <citation type="journal article" date="2018" name="G3 (Bethesda)">
        <title>Phylogenetic and Phylogenomic Definition of Rhizopus Species.</title>
        <authorList>
            <person name="Gryganskyi A.P."/>
            <person name="Golan J."/>
            <person name="Dolatabadi S."/>
            <person name="Mondo S."/>
            <person name="Robb S."/>
            <person name="Idnurm A."/>
            <person name="Muszewska A."/>
            <person name="Steczkiewicz K."/>
            <person name="Masonjones S."/>
            <person name="Liao H.L."/>
            <person name="Gajdeczka M.T."/>
            <person name="Anike F."/>
            <person name="Vuek A."/>
            <person name="Anishchenko I.M."/>
            <person name="Voigt K."/>
            <person name="de Hoog G.S."/>
            <person name="Smith M.E."/>
            <person name="Heitman J."/>
            <person name="Vilgalys R."/>
            <person name="Stajich J.E."/>
        </authorList>
    </citation>
    <scope>NUCLEOTIDE SEQUENCE [LARGE SCALE GENOMIC DNA]</scope>
    <source>
        <strain evidence="2 3">CBS 357.93</strain>
    </source>
</reference>
<organism evidence="2 3">
    <name type="scientific">Rhizopus azygosporus</name>
    <name type="common">Rhizopus microsporus var. azygosporus</name>
    <dbReference type="NCBI Taxonomy" id="86630"/>
    <lineage>
        <taxon>Eukaryota</taxon>
        <taxon>Fungi</taxon>
        <taxon>Fungi incertae sedis</taxon>
        <taxon>Mucoromycota</taxon>
        <taxon>Mucoromycotina</taxon>
        <taxon>Mucoromycetes</taxon>
        <taxon>Mucorales</taxon>
        <taxon>Mucorineae</taxon>
        <taxon>Rhizopodaceae</taxon>
        <taxon>Rhizopus</taxon>
    </lineage>
</organism>
<name>A0A367JI13_RHIAZ</name>
<dbReference type="Proteomes" id="UP000252139">
    <property type="component" value="Unassembled WGS sequence"/>
</dbReference>
<comment type="caution">
    <text evidence="2">The sequence shown here is derived from an EMBL/GenBank/DDBJ whole genome shotgun (WGS) entry which is preliminary data.</text>
</comment>
<dbReference type="AlphaFoldDB" id="A0A367JI13"/>
<sequence>MSLNDGKIANVYENFENSESAFKCWCEVAKINVGAVNSKSLVENFAEDIANERTEDASFEKSSSSGNEGNNDESDHDENPLFDVGSSECLGPFDTMDEAEKELQGFADKCHFRIRTMRSNIEKRTSIKKNAAYAYFFSGKSLLKRYAPASDKKIHRNTESKRNDCPFQVYIGRRKDVKFYITMKNSNHNHQPSEEEIVMDPSKRQLNEDQVKLIATLYKSGARPASIRATLTEKYDRQVIDQRSIYNTVAKARLEELDGNTPIQFLVSKLFNGNSYAHETIINANNAAASLPDSFTIPPLPSSRKKFI</sequence>
<dbReference type="STRING" id="86630.A0A367JI13"/>
<dbReference type="EMBL" id="PJQL01001273">
    <property type="protein sequence ID" value="RCH89526.1"/>
    <property type="molecule type" value="Genomic_DNA"/>
</dbReference>